<dbReference type="EMBL" id="BASZ01000010">
    <property type="protein sequence ID" value="GAD50637.1"/>
    <property type="molecule type" value="Genomic_DNA"/>
</dbReference>
<keyword evidence="2" id="KW-0378">Hydrolase</keyword>
<keyword evidence="5" id="KW-1185">Reference proteome</keyword>
<dbReference type="InterPro" id="IPR039298">
    <property type="entry name" value="ACOT13"/>
</dbReference>
<gene>
    <name evidence="4" type="ORF">NT2_10_00820</name>
</gene>
<proteinExistence type="inferred from homology"/>
<name>U2YPN9_9SPHN</name>
<dbReference type="OrthoDB" id="5741080at2"/>
<comment type="similarity">
    <text evidence="1">Belongs to the thioesterase PaaI family.</text>
</comment>
<evidence type="ECO:0000313" key="4">
    <source>
        <dbReference type="EMBL" id="GAD50637.1"/>
    </source>
</evidence>
<dbReference type="Pfam" id="PF03061">
    <property type="entry name" value="4HBT"/>
    <property type="match status" value="1"/>
</dbReference>
<dbReference type="NCBIfam" id="TIGR00369">
    <property type="entry name" value="unchar_dom_1"/>
    <property type="match status" value="1"/>
</dbReference>
<evidence type="ECO:0000313" key="5">
    <source>
        <dbReference type="Proteomes" id="UP000016568"/>
    </source>
</evidence>
<dbReference type="Proteomes" id="UP000016568">
    <property type="component" value="Unassembled WGS sequence"/>
</dbReference>
<accession>U2YPN9</accession>
<dbReference type="AlphaFoldDB" id="U2YPN9"/>
<dbReference type="GO" id="GO:0047617">
    <property type="term" value="F:fatty acyl-CoA hydrolase activity"/>
    <property type="evidence" value="ECO:0007669"/>
    <property type="project" value="InterPro"/>
</dbReference>
<dbReference type="PANTHER" id="PTHR21660:SF1">
    <property type="entry name" value="ACYL-COENZYME A THIOESTERASE 13"/>
    <property type="match status" value="1"/>
</dbReference>
<evidence type="ECO:0000259" key="3">
    <source>
        <dbReference type="Pfam" id="PF03061"/>
    </source>
</evidence>
<dbReference type="InterPro" id="IPR003736">
    <property type="entry name" value="PAAI_dom"/>
</dbReference>
<dbReference type="eggNOG" id="COG2050">
    <property type="taxonomic scope" value="Bacteria"/>
</dbReference>
<evidence type="ECO:0000256" key="1">
    <source>
        <dbReference type="ARBA" id="ARBA00008324"/>
    </source>
</evidence>
<dbReference type="Gene3D" id="3.10.129.10">
    <property type="entry name" value="Hotdog Thioesterase"/>
    <property type="match status" value="1"/>
</dbReference>
<dbReference type="InterPro" id="IPR006683">
    <property type="entry name" value="Thioestr_dom"/>
</dbReference>
<dbReference type="KEGG" id="ntd:EGO55_07260"/>
<evidence type="ECO:0000256" key="2">
    <source>
        <dbReference type="ARBA" id="ARBA00022801"/>
    </source>
</evidence>
<feature type="domain" description="Thioesterase" evidence="3">
    <location>
        <begin position="55"/>
        <end position="125"/>
    </location>
</feature>
<organism evidence="4 5">
    <name type="scientific">Caenibius tardaugens NBRC 16725</name>
    <dbReference type="NCBI Taxonomy" id="1219035"/>
    <lineage>
        <taxon>Bacteria</taxon>
        <taxon>Pseudomonadati</taxon>
        <taxon>Pseudomonadota</taxon>
        <taxon>Alphaproteobacteria</taxon>
        <taxon>Sphingomonadales</taxon>
        <taxon>Erythrobacteraceae</taxon>
        <taxon>Caenibius</taxon>
    </lineage>
</organism>
<dbReference type="PANTHER" id="PTHR21660">
    <property type="entry name" value="THIOESTERASE SUPERFAMILY MEMBER-RELATED"/>
    <property type="match status" value="1"/>
</dbReference>
<protein>
    <submittedName>
        <fullName evidence="4">Putative thioesterase</fullName>
    </submittedName>
</protein>
<reference evidence="4 5" key="1">
    <citation type="submission" date="2013-09" db="EMBL/GenBank/DDBJ databases">
        <title>Whole genome shotgun sequence of Novosphingobium tardaugens NBRC 16725.</title>
        <authorList>
            <person name="Isaki S."/>
            <person name="Hosoyama A."/>
            <person name="Tsuchikane K."/>
            <person name="Katsumata H."/>
            <person name="Ando Y."/>
            <person name="Yamazaki S."/>
            <person name="Fujita N."/>
        </authorList>
    </citation>
    <scope>NUCLEOTIDE SEQUENCE [LARGE SCALE GENOMIC DNA]</scope>
    <source>
        <strain evidence="4 5">NBRC 16725</strain>
    </source>
</reference>
<dbReference type="SUPFAM" id="SSF54637">
    <property type="entry name" value="Thioesterase/thiol ester dehydrase-isomerase"/>
    <property type="match status" value="1"/>
</dbReference>
<dbReference type="RefSeq" id="WP_021691455.1">
    <property type="nucleotide sequence ID" value="NZ_BASZ01000010.1"/>
</dbReference>
<comment type="caution">
    <text evidence="4">The sequence shown here is derived from an EMBL/GenBank/DDBJ whole genome shotgun (WGS) entry which is preliminary data.</text>
</comment>
<dbReference type="CDD" id="cd03443">
    <property type="entry name" value="PaaI_thioesterase"/>
    <property type="match status" value="1"/>
</dbReference>
<sequence>MPDRTAEPQGEWAGWSVSRGDPFNDHVGPFHYRIDDQGAMVCAMRVEDKHINGGGGLHGGLLATFADFCLFAFAGLTGDAAAVTISLNCDYVGAVAPGERIEGRGEVTRQTGSMIFLRGTITSPRGPAVAFSGILKKIRRPA</sequence>
<dbReference type="InterPro" id="IPR029069">
    <property type="entry name" value="HotDog_dom_sf"/>
</dbReference>